<dbReference type="Proteomes" id="UP000250043">
    <property type="component" value="Unassembled WGS sequence"/>
</dbReference>
<dbReference type="EMBL" id="KV722362">
    <property type="protein sequence ID" value="OCH92874.1"/>
    <property type="molecule type" value="Genomic_DNA"/>
</dbReference>
<dbReference type="GO" id="GO:0005758">
    <property type="term" value="C:mitochondrial intermembrane space"/>
    <property type="evidence" value="ECO:0007669"/>
    <property type="project" value="InterPro"/>
</dbReference>
<organism evidence="2 3">
    <name type="scientific">Obba rivulosa</name>
    <dbReference type="NCBI Taxonomy" id="1052685"/>
    <lineage>
        <taxon>Eukaryota</taxon>
        <taxon>Fungi</taxon>
        <taxon>Dikarya</taxon>
        <taxon>Basidiomycota</taxon>
        <taxon>Agaricomycotina</taxon>
        <taxon>Agaricomycetes</taxon>
        <taxon>Polyporales</taxon>
        <taxon>Gelatoporiaceae</taxon>
        <taxon>Obba</taxon>
    </lineage>
</organism>
<sequence length="189" mass="21931">MSGSPQLGSLAVQAPTLSPKTVHVSSTTCHDISLFKDLLKEYRRLDDSITMRLNRTTAQFRDRNRLGMGSKGDVDDLACAQIWKELNVEANWKRRTEIISYCVEVVDQSMEEKRKTLESQADDPVTKRRMQSALYTEEVKRNQVHNELAVERIVRQRSLDAFRSRCKYFEPPLSDVDSRRWWDIVHSGQ</sequence>
<gene>
    <name evidence="2" type="ORF">OBBRIDRAFT_811381</name>
</gene>
<protein>
    <recommendedName>
        <fullName evidence="4">Caffeine-induced death protein 2</fullName>
    </recommendedName>
</protein>
<keyword evidence="3" id="KW-1185">Reference proteome</keyword>
<evidence type="ECO:0000313" key="2">
    <source>
        <dbReference type="EMBL" id="OCH92874.1"/>
    </source>
</evidence>
<dbReference type="PANTHER" id="PTHR31905:SF2">
    <property type="entry name" value="PROTEIN MIX23"/>
    <property type="match status" value="1"/>
</dbReference>
<reference evidence="2 3" key="1">
    <citation type="submission" date="2016-07" db="EMBL/GenBank/DDBJ databases">
        <title>Draft genome of the white-rot fungus Obba rivulosa 3A-2.</title>
        <authorList>
            <consortium name="DOE Joint Genome Institute"/>
            <person name="Miettinen O."/>
            <person name="Riley R."/>
            <person name="Acob R."/>
            <person name="Barry K."/>
            <person name="Cullen D."/>
            <person name="De Vries R."/>
            <person name="Hainaut M."/>
            <person name="Hatakka A."/>
            <person name="Henrissat B."/>
            <person name="Hilden K."/>
            <person name="Kuo R."/>
            <person name="Labutti K."/>
            <person name="Lipzen A."/>
            <person name="Makela M.R."/>
            <person name="Sandor L."/>
            <person name="Spatafora J.W."/>
            <person name="Grigoriev I.V."/>
            <person name="Hibbett D.S."/>
        </authorList>
    </citation>
    <scope>NUCLEOTIDE SEQUENCE [LARGE SCALE GENOMIC DNA]</scope>
    <source>
        <strain evidence="2 3">3A-2</strain>
    </source>
</reference>
<comment type="similarity">
    <text evidence="1">Belongs to the MIX23 family.</text>
</comment>
<dbReference type="Pfam" id="PF09774">
    <property type="entry name" value="MIX23"/>
    <property type="match status" value="1"/>
</dbReference>
<dbReference type="InterPro" id="IPR019171">
    <property type="entry name" value="MIX23"/>
</dbReference>
<evidence type="ECO:0008006" key="4">
    <source>
        <dbReference type="Google" id="ProtNLM"/>
    </source>
</evidence>
<name>A0A8E2DNF7_9APHY</name>
<dbReference type="AlphaFoldDB" id="A0A8E2DNF7"/>
<evidence type="ECO:0000313" key="3">
    <source>
        <dbReference type="Proteomes" id="UP000250043"/>
    </source>
</evidence>
<dbReference type="OrthoDB" id="5593818at2759"/>
<accession>A0A8E2DNF7</accession>
<dbReference type="PANTHER" id="PTHR31905">
    <property type="entry name" value="COILED-COIL DOMAIN-CONTAINING PROTEIN 58"/>
    <property type="match status" value="1"/>
</dbReference>
<evidence type="ECO:0000256" key="1">
    <source>
        <dbReference type="ARBA" id="ARBA00024204"/>
    </source>
</evidence>
<proteinExistence type="inferred from homology"/>